<dbReference type="UniPathway" id="UPA00031">
    <property type="reaction ID" value="UER00013"/>
</dbReference>
<comment type="pathway">
    <text evidence="1">Amino-acid biosynthesis; L-histidine biosynthesis; L-histidine from 5-phospho-alpha-D-ribose 1-diphosphate: step 8/9.</text>
</comment>
<dbReference type="SUPFAM" id="SSF89550">
    <property type="entry name" value="PHP domain-like"/>
    <property type="match status" value="1"/>
</dbReference>
<dbReference type="PANTHER" id="PTHR21039">
    <property type="entry name" value="HISTIDINOL PHOSPHATASE-RELATED"/>
    <property type="match status" value="1"/>
</dbReference>
<evidence type="ECO:0000256" key="2">
    <source>
        <dbReference type="ARBA" id="ARBA00009152"/>
    </source>
</evidence>
<keyword evidence="5" id="KW-0378">Hydrolase</keyword>
<feature type="non-terminal residue" evidence="9">
    <location>
        <position position="135"/>
    </location>
</feature>
<comment type="similarity">
    <text evidence="2">Belongs to the PHP hydrolase family. HisK subfamily.</text>
</comment>
<dbReference type="EC" id="3.1.3.15" evidence="3"/>
<comment type="caution">
    <text evidence="9">The sequence shown here is derived from an EMBL/GenBank/DDBJ whole genome shotgun (WGS) entry which is preliminary data.</text>
</comment>
<dbReference type="InterPro" id="IPR004013">
    <property type="entry name" value="PHP_dom"/>
</dbReference>
<dbReference type="AlphaFoldDB" id="X1VAI7"/>
<evidence type="ECO:0000256" key="6">
    <source>
        <dbReference type="ARBA" id="ARBA00023102"/>
    </source>
</evidence>
<protein>
    <recommendedName>
        <fullName evidence="3">histidinol-phosphatase</fullName>
        <ecNumber evidence="3">3.1.3.15</ecNumber>
    </recommendedName>
</protein>
<dbReference type="EMBL" id="BARW01028194">
    <property type="protein sequence ID" value="GAJ10256.1"/>
    <property type="molecule type" value="Genomic_DNA"/>
</dbReference>
<dbReference type="GO" id="GO:0004401">
    <property type="term" value="F:histidinol-phosphatase activity"/>
    <property type="evidence" value="ECO:0007669"/>
    <property type="project" value="UniProtKB-EC"/>
</dbReference>
<evidence type="ECO:0000256" key="1">
    <source>
        <dbReference type="ARBA" id="ARBA00004970"/>
    </source>
</evidence>
<comment type="catalytic activity">
    <reaction evidence="7">
        <text>L-histidinol phosphate + H2O = L-histidinol + phosphate</text>
        <dbReference type="Rhea" id="RHEA:14465"/>
        <dbReference type="ChEBI" id="CHEBI:15377"/>
        <dbReference type="ChEBI" id="CHEBI:43474"/>
        <dbReference type="ChEBI" id="CHEBI:57699"/>
        <dbReference type="ChEBI" id="CHEBI:57980"/>
        <dbReference type="EC" id="3.1.3.15"/>
    </reaction>
</comment>
<reference evidence="9" key="1">
    <citation type="journal article" date="2014" name="Front. Microbiol.">
        <title>High frequency of phylogenetically diverse reductive dehalogenase-homologous genes in deep subseafloor sedimentary metagenomes.</title>
        <authorList>
            <person name="Kawai M."/>
            <person name="Futagami T."/>
            <person name="Toyoda A."/>
            <person name="Takaki Y."/>
            <person name="Nishi S."/>
            <person name="Hori S."/>
            <person name="Arai W."/>
            <person name="Tsubouchi T."/>
            <person name="Morono Y."/>
            <person name="Uchiyama I."/>
            <person name="Ito T."/>
            <person name="Fujiyama A."/>
            <person name="Inagaki F."/>
            <person name="Takami H."/>
        </authorList>
    </citation>
    <scope>NUCLEOTIDE SEQUENCE</scope>
    <source>
        <strain evidence="9">Expedition CK06-06</strain>
    </source>
</reference>
<accession>X1VAI7</accession>
<proteinExistence type="inferred from homology"/>
<evidence type="ECO:0000256" key="7">
    <source>
        <dbReference type="ARBA" id="ARBA00049158"/>
    </source>
</evidence>
<dbReference type="InterPro" id="IPR016195">
    <property type="entry name" value="Pol/histidinol_Pase-like"/>
</dbReference>
<evidence type="ECO:0000259" key="8">
    <source>
        <dbReference type="Pfam" id="PF02811"/>
    </source>
</evidence>
<feature type="domain" description="PHP" evidence="8">
    <location>
        <begin position="19"/>
        <end position="123"/>
    </location>
</feature>
<organism evidence="9">
    <name type="scientific">marine sediment metagenome</name>
    <dbReference type="NCBI Taxonomy" id="412755"/>
    <lineage>
        <taxon>unclassified sequences</taxon>
        <taxon>metagenomes</taxon>
        <taxon>ecological metagenomes</taxon>
    </lineage>
</organism>
<name>X1VAI7_9ZZZZ</name>
<keyword evidence="4" id="KW-0028">Amino-acid biosynthesis</keyword>
<dbReference type="GO" id="GO:0000105">
    <property type="term" value="P:L-histidine biosynthetic process"/>
    <property type="evidence" value="ECO:0007669"/>
    <property type="project" value="UniProtKB-UniPathway"/>
</dbReference>
<sequence>MERTQIIDTKAGKIQGIKDDGIDYILGGIHDVKWHESPLILLDPSLASEIFGKYGEDKIILEYLNKLIKLVDTTFFDVIAHFDYYRMMYRPNNPIYSQNIWQKLLDLLDKIKNKGMAIEINTSATRKRLSNQFPD</sequence>
<evidence type="ECO:0000256" key="3">
    <source>
        <dbReference type="ARBA" id="ARBA00013085"/>
    </source>
</evidence>
<dbReference type="Pfam" id="PF02811">
    <property type="entry name" value="PHP"/>
    <property type="match status" value="1"/>
</dbReference>
<evidence type="ECO:0000313" key="9">
    <source>
        <dbReference type="EMBL" id="GAJ10256.1"/>
    </source>
</evidence>
<evidence type="ECO:0000256" key="5">
    <source>
        <dbReference type="ARBA" id="ARBA00022801"/>
    </source>
</evidence>
<evidence type="ECO:0000256" key="4">
    <source>
        <dbReference type="ARBA" id="ARBA00022605"/>
    </source>
</evidence>
<dbReference type="InterPro" id="IPR010140">
    <property type="entry name" value="Histidinol_P_phosphatase_HisJ"/>
</dbReference>
<dbReference type="Gene3D" id="3.20.20.140">
    <property type="entry name" value="Metal-dependent hydrolases"/>
    <property type="match status" value="1"/>
</dbReference>
<dbReference type="GO" id="GO:0005737">
    <property type="term" value="C:cytoplasm"/>
    <property type="evidence" value="ECO:0007669"/>
    <property type="project" value="TreeGrafter"/>
</dbReference>
<gene>
    <name evidence="9" type="ORF">S12H4_45575</name>
</gene>
<keyword evidence="6" id="KW-0368">Histidine biosynthesis</keyword>
<dbReference type="PANTHER" id="PTHR21039:SF0">
    <property type="entry name" value="HISTIDINOL-PHOSPHATASE"/>
    <property type="match status" value="1"/>
</dbReference>